<dbReference type="EMBL" id="VIBQ01000014">
    <property type="protein sequence ID" value="KAB8349493.1"/>
    <property type="molecule type" value="Genomic_DNA"/>
</dbReference>
<dbReference type="AlphaFoldDB" id="A0A5N6KW08"/>
<proteinExistence type="predicted"/>
<name>A0A5N6KW08_9ROSI</name>
<evidence type="ECO:0000256" key="1">
    <source>
        <dbReference type="SAM" id="MobiDB-lite"/>
    </source>
</evidence>
<feature type="region of interest" description="Disordered" evidence="1">
    <location>
        <begin position="406"/>
        <end position="425"/>
    </location>
</feature>
<accession>A0A5N6KW08</accession>
<protein>
    <submittedName>
        <fullName evidence="2">Uncharacterized protein</fullName>
    </submittedName>
</protein>
<reference evidence="2 3" key="1">
    <citation type="submission" date="2019-06" db="EMBL/GenBank/DDBJ databases">
        <title>A chromosomal-level reference genome of Carpinus fangiana (Coryloideae, Betulaceae).</title>
        <authorList>
            <person name="Yang X."/>
            <person name="Wang Z."/>
            <person name="Zhang L."/>
            <person name="Hao G."/>
            <person name="Liu J."/>
            <person name="Yang Y."/>
        </authorList>
    </citation>
    <scope>NUCLEOTIDE SEQUENCE [LARGE SCALE GENOMIC DNA]</scope>
    <source>
        <strain evidence="2">Cfa_2016G</strain>
        <tissue evidence="2">Leaf</tissue>
    </source>
</reference>
<organism evidence="2 3">
    <name type="scientific">Carpinus fangiana</name>
    <dbReference type="NCBI Taxonomy" id="176857"/>
    <lineage>
        <taxon>Eukaryota</taxon>
        <taxon>Viridiplantae</taxon>
        <taxon>Streptophyta</taxon>
        <taxon>Embryophyta</taxon>
        <taxon>Tracheophyta</taxon>
        <taxon>Spermatophyta</taxon>
        <taxon>Magnoliopsida</taxon>
        <taxon>eudicotyledons</taxon>
        <taxon>Gunneridae</taxon>
        <taxon>Pentapetalae</taxon>
        <taxon>rosids</taxon>
        <taxon>fabids</taxon>
        <taxon>Fagales</taxon>
        <taxon>Betulaceae</taxon>
        <taxon>Carpinus</taxon>
    </lineage>
</organism>
<sequence>MNNPTLNAVGVAQLLSVITSGQIVLGLGSVAILEDAEGRRVSGVGVLEGEPPGVDASAVECAVDVIPESLCVFDRGNGLADLGTGDGPTGLGDPDGLAVGHADGGIVGVEEQLLARVDGVVARLGLEVGVAVDAEEVGGLDDGRVGAVGPGGPGVNVADGDVGKGGALDQVLDLANIVGDDIGTSSNTSLVLDAGGGDAVQILRADRDGHGVVGELAAVLLDGSLERGQLVVEGLVASGAPETEQKAGVGGDGGRDGRDNGVGGTGLDHGVDAGRGEFAVGVGQTGGGLELGLKVLLAADGAIDVGRASVEAVVGGLNRSECGREGSEAERKALTIIARPPHLAHNTRRRPDATGQSAPRALHSLRWALSMTGISCPTLELACLPSHRSGRMTTCRVAGPRMWRCRKTPMGGQRGHGRPPFASNI</sequence>
<feature type="region of interest" description="Disordered" evidence="1">
    <location>
        <begin position="242"/>
        <end position="268"/>
    </location>
</feature>
<evidence type="ECO:0000313" key="2">
    <source>
        <dbReference type="EMBL" id="KAB8349493.1"/>
    </source>
</evidence>
<comment type="caution">
    <text evidence="2">The sequence shown here is derived from an EMBL/GenBank/DDBJ whole genome shotgun (WGS) entry which is preliminary data.</text>
</comment>
<keyword evidence="3" id="KW-1185">Reference proteome</keyword>
<evidence type="ECO:0000313" key="3">
    <source>
        <dbReference type="Proteomes" id="UP000327013"/>
    </source>
</evidence>
<dbReference type="Proteomes" id="UP000327013">
    <property type="component" value="Unassembled WGS sequence"/>
</dbReference>
<gene>
    <name evidence="2" type="ORF">FH972_023519</name>
</gene>